<evidence type="ECO:0000256" key="2">
    <source>
        <dbReference type="ARBA" id="ARBA00007069"/>
    </source>
</evidence>
<dbReference type="InterPro" id="IPR000515">
    <property type="entry name" value="MetI-like"/>
</dbReference>
<dbReference type="Proteomes" id="UP000009227">
    <property type="component" value="Chromosome"/>
</dbReference>
<evidence type="ECO:0000256" key="1">
    <source>
        <dbReference type="ARBA" id="ARBA00004651"/>
    </source>
</evidence>
<feature type="transmembrane region" description="Helical" evidence="9">
    <location>
        <begin position="115"/>
        <end position="142"/>
    </location>
</feature>
<dbReference type="AlphaFoldDB" id="F6BAM2"/>
<protein>
    <recommendedName>
        <fullName evidence="10">Phosphate transport system permease protein</fullName>
    </recommendedName>
</protein>
<dbReference type="OrthoDB" id="338493at2157"/>
<dbReference type="NCBIfam" id="TIGR02138">
    <property type="entry name" value="phosphate_pstC"/>
    <property type="match status" value="1"/>
</dbReference>
<keyword evidence="6 9" id="KW-0812">Transmembrane</keyword>
<evidence type="ECO:0000256" key="9">
    <source>
        <dbReference type="RuleBase" id="RU363032"/>
    </source>
</evidence>
<reference evidence="12 13" key="1">
    <citation type="submission" date="2011-05" db="EMBL/GenBank/DDBJ databases">
        <title>Complete sequence of Methanotorris igneus Kol 5.</title>
        <authorList>
            <consortium name="US DOE Joint Genome Institute"/>
            <person name="Lucas S."/>
            <person name="Han J."/>
            <person name="Lapidus A."/>
            <person name="Cheng J.-F."/>
            <person name="Goodwin L."/>
            <person name="Pitluck S."/>
            <person name="Peters L."/>
            <person name="Mikhailova N."/>
            <person name="Chertkov O."/>
            <person name="Han C."/>
            <person name="Tapia R."/>
            <person name="Land M."/>
            <person name="Hauser L."/>
            <person name="Kyrpides N."/>
            <person name="Ivanova N."/>
            <person name="Pagani I."/>
            <person name="Sieprawska-Lupa M."/>
            <person name="Whitman W."/>
            <person name="Woyke T."/>
        </authorList>
    </citation>
    <scope>NUCLEOTIDE SEQUENCE [LARGE SCALE GENOMIC DNA]</scope>
    <source>
        <strain evidence="13">DSM 5666 / JCM 11834 / Kol 5</strain>
    </source>
</reference>
<dbReference type="GO" id="GO:0005886">
    <property type="term" value="C:plasma membrane"/>
    <property type="evidence" value="ECO:0007669"/>
    <property type="project" value="UniProtKB-SubCell"/>
</dbReference>
<dbReference type="EMBL" id="CP002737">
    <property type="protein sequence ID" value="AEF95836.1"/>
    <property type="molecule type" value="Genomic_DNA"/>
</dbReference>
<comment type="similarity">
    <text evidence="2 10">Belongs to the binding-protein-dependent transport system permease family. CysTW subfamily.</text>
</comment>
<keyword evidence="5 10" id="KW-0592">Phosphate transport</keyword>
<dbReference type="KEGG" id="mig:Metig_0280"/>
<dbReference type="PANTHER" id="PTHR30425:SF1">
    <property type="entry name" value="PHOSPHATE TRANSPORT SYSTEM PERMEASE PROTEIN PSTC"/>
    <property type="match status" value="1"/>
</dbReference>
<feature type="transmembrane region" description="Helical" evidence="9">
    <location>
        <begin position="21"/>
        <end position="45"/>
    </location>
</feature>
<organism evidence="13">
    <name type="scientific">Methanotorris igneus (strain DSM 5666 / JCM 11834 / Kol 5)</name>
    <dbReference type="NCBI Taxonomy" id="880724"/>
    <lineage>
        <taxon>Archaea</taxon>
        <taxon>Methanobacteriati</taxon>
        <taxon>Methanobacteriota</taxon>
        <taxon>Methanomada group</taxon>
        <taxon>Methanococci</taxon>
        <taxon>Methanococcales</taxon>
        <taxon>Methanocaldococcaceae</taxon>
        <taxon>Methanotorris</taxon>
    </lineage>
</organism>
<keyword evidence="4 10" id="KW-1003">Cell membrane</keyword>
<keyword evidence="13" id="KW-1185">Reference proteome</keyword>
<dbReference type="GO" id="GO:0006817">
    <property type="term" value="P:phosphate ion transport"/>
    <property type="evidence" value="ECO:0007669"/>
    <property type="project" value="UniProtKB-KW"/>
</dbReference>
<dbReference type="InterPro" id="IPR011864">
    <property type="entry name" value="Phosphate_PstC"/>
</dbReference>
<evidence type="ECO:0000256" key="7">
    <source>
        <dbReference type="ARBA" id="ARBA00022989"/>
    </source>
</evidence>
<sequence length="317" mass="35121">MGLKKIMKIIKERNIDFFKIITAPAIIAVFLIIVLMLGVYLTYAWPAIAKYGINLFIDNIWQASEDPSKEVYGLAAPIWGSIYSAIIALLVALPLAICYAIFVNDYAPKKIKYPLIIISDIMAGLPTIIYGIWGAVVLVPILRDYIMKFLYENFSFIPLFNYPPLMGYSYLAAGVLLGIMVTPFAAAIIREAYAMIPSIYKEGLIALGATKYEATKVLIKFIKPAIISSMVLAFGRALGETVAVSLVIGNSFNLTYKLFAPGYTISSLICNQYGNAALYKYMTSVLYAAGLVLFVIGLVVNVIGIYYLKRWRENVSE</sequence>
<evidence type="ECO:0000313" key="13">
    <source>
        <dbReference type="Proteomes" id="UP000009227"/>
    </source>
</evidence>
<proteinExistence type="inferred from homology"/>
<feature type="transmembrane region" description="Helical" evidence="9">
    <location>
        <begin position="225"/>
        <end position="248"/>
    </location>
</feature>
<name>F6BAM2_METIK</name>
<dbReference type="InterPro" id="IPR035906">
    <property type="entry name" value="MetI-like_sf"/>
</dbReference>
<comment type="subcellular location">
    <subcellularLocation>
        <location evidence="1 9">Cell membrane</location>
        <topology evidence="1 9">Multi-pass membrane protein</topology>
    </subcellularLocation>
</comment>
<evidence type="ECO:0000256" key="3">
    <source>
        <dbReference type="ARBA" id="ARBA00022448"/>
    </source>
</evidence>
<dbReference type="Gene3D" id="1.10.3720.10">
    <property type="entry name" value="MetI-like"/>
    <property type="match status" value="1"/>
</dbReference>
<feature type="domain" description="ABC transmembrane type-1" evidence="11">
    <location>
        <begin position="78"/>
        <end position="304"/>
    </location>
</feature>
<evidence type="ECO:0000259" key="11">
    <source>
        <dbReference type="PROSITE" id="PS50928"/>
    </source>
</evidence>
<dbReference type="RefSeq" id="WP_013798445.1">
    <property type="nucleotide sequence ID" value="NC_015562.1"/>
</dbReference>
<keyword evidence="8 9" id="KW-0472">Membrane</keyword>
<keyword evidence="3 9" id="KW-0813">Transport</keyword>
<dbReference type="HOGENOM" id="CLU_033621_1_3_2"/>
<evidence type="ECO:0000256" key="10">
    <source>
        <dbReference type="RuleBase" id="RU363054"/>
    </source>
</evidence>
<feature type="transmembrane region" description="Helical" evidence="9">
    <location>
        <begin position="82"/>
        <end position="103"/>
    </location>
</feature>
<feature type="transmembrane region" description="Helical" evidence="9">
    <location>
        <begin position="285"/>
        <end position="308"/>
    </location>
</feature>
<dbReference type="Pfam" id="PF00528">
    <property type="entry name" value="BPD_transp_1"/>
    <property type="match status" value="1"/>
</dbReference>
<keyword evidence="7 9" id="KW-1133">Transmembrane helix</keyword>
<evidence type="ECO:0000256" key="5">
    <source>
        <dbReference type="ARBA" id="ARBA00022592"/>
    </source>
</evidence>
<evidence type="ECO:0000256" key="6">
    <source>
        <dbReference type="ARBA" id="ARBA00022692"/>
    </source>
</evidence>
<comment type="function">
    <text evidence="10">Part of the binding-protein-dependent transport system for phosphate; probably responsible for the translocation of the substrate across the membrane.</text>
</comment>
<dbReference type="GeneID" id="10643115"/>
<gene>
    <name evidence="12" type="ordered locus">Metig_0280</name>
</gene>
<evidence type="ECO:0000256" key="8">
    <source>
        <dbReference type="ARBA" id="ARBA00023136"/>
    </source>
</evidence>
<dbReference type="GO" id="GO:0005315">
    <property type="term" value="F:phosphate transmembrane transporter activity"/>
    <property type="evidence" value="ECO:0007669"/>
    <property type="project" value="InterPro"/>
</dbReference>
<dbReference type="PANTHER" id="PTHR30425">
    <property type="entry name" value="PHOSPHATE TRANSPORT SYSTEM PERMEASE PROTEIN PST"/>
    <property type="match status" value="1"/>
</dbReference>
<evidence type="ECO:0000313" key="12">
    <source>
        <dbReference type="EMBL" id="AEF95836.1"/>
    </source>
</evidence>
<dbReference type="CDD" id="cd06261">
    <property type="entry name" value="TM_PBP2"/>
    <property type="match status" value="1"/>
</dbReference>
<accession>F6BAM2</accession>
<evidence type="ECO:0000256" key="4">
    <source>
        <dbReference type="ARBA" id="ARBA00022475"/>
    </source>
</evidence>
<feature type="transmembrane region" description="Helical" evidence="9">
    <location>
        <begin position="168"/>
        <end position="189"/>
    </location>
</feature>
<dbReference type="InterPro" id="IPR051124">
    <property type="entry name" value="Phosphate_Transport_Permease"/>
</dbReference>
<dbReference type="PROSITE" id="PS50928">
    <property type="entry name" value="ABC_TM1"/>
    <property type="match status" value="1"/>
</dbReference>
<dbReference type="STRING" id="880724.Metig_0280"/>
<dbReference type="SUPFAM" id="SSF161098">
    <property type="entry name" value="MetI-like"/>
    <property type="match status" value="1"/>
</dbReference>